<accession>A0A0A9CD43</accession>
<evidence type="ECO:0000313" key="1">
    <source>
        <dbReference type="EMBL" id="JAD73491.1"/>
    </source>
</evidence>
<dbReference type="EMBL" id="GBRH01224404">
    <property type="protein sequence ID" value="JAD73491.1"/>
    <property type="molecule type" value="Transcribed_RNA"/>
</dbReference>
<reference evidence="1" key="2">
    <citation type="journal article" date="2015" name="Data Brief">
        <title>Shoot transcriptome of the giant reed, Arundo donax.</title>
        <authorList>
            <person name="Barrero R.A."/>
            <person name="Guerrero F.D."/>
            <person name="Moolhuijzen P."/>
            <person name="Goolsby J.A."/>
            <person name="Tidwell J."/>
            <person name="Bellgard S.E."/>
            <person name="Bellgard M.I."/>
        </authorList>
    </citation>
    <scope>NUCLEOTIDE SEQUENCE</scope>
    <source>
        <tissue evidence="1">Shoot tissue taken approximately 20 cm above the soil surface</tissue>
    </source>
</reference>
<organism evidence="1">
    <name type="scientific">Arundo donax</name>
    <name type="common">Giant reed</name>
    <name type="synonym">Donax arundinaceus</name>
    <dbReference type="NCBI Taxonomy" id="35708"/>
    <lineage>
        <taxon>Eukaryota</taxon>
        <taxon>Viridiplantae</taxon>
        <taxon>Streptophyta</taxon>
        <taxon>Embryophyta</taxon>
        <taxon>Tracheophyta</taxon>
        <taxon>Spermatophyta</taxon>
        <taxon>Magnoliopsida</taxon>
        <taxon>Liliopsida</taxon>
        <taxon>Poales</taxon>
        <taxon>Poaceae</taxon>
        <taxon>PACMAD clade</taxon>
        <taxon>Arundinoideae</taxon>
        <taxon>Arundineae</taxon>
        <taxon>Arundo</taxon>
    </lineage>
</organism>
<name>A0A0A9CD43_ARUDO</name>
<dbReference type="AlphaFoldDB" id="A0A0A9CD43"/>
<sequence>MDLFHYANFVPFMTQCKRTFTEEPKWKIFALKIENASNKHLAMKKSSHKLL</sequence>
<proteinExistence type="predicted"/>
<reference evidence="1" key="1">
    <citation type="submission" date="2014-09" db="EMBL/GenBank/DDBJ databases">
        <authorList>
            <person name="Magalhaes I.L.F."/>
            <person name="Oliveira U."/>
            <person name="Santos F.R."/>
            <person name="Vidigal T.H.D.A."/>
            <person name="Brescovit A.D."/>
            <person name="Santos A.J."/>
        </authorList>
    </citation>
    <scope>NUCLEOTIDE SEQUENCE</scope>
    <source>
        <tissue evidence="1">Shoot tissue taken approximately 20 cm above the soil surface</tissue>
    </source>
</reference>
<protein>
    <submittedName>
        <fullName evidence="1">Uncharacterized protein</fullName>
    </submittedName>
</protein>